<evidence type="ECO:0008006" key="3">
    <source>
        <dbReference type="Google" id="ProtNLM"/>
    </source>
</evidence>
<evidence type="ECO:0000313" key="2">
    <source>
        <dbReference type="Proteomes" id="UP000005092"/>
    </source>
</evidence>
<protein>
    <recommendedName>
        <fullName evidence="3">Phage tail protein</fullName>
    </recommendedName>
</protein>
<proteinExistence type="predicted"/>
<organism evidence="1 2">
    <name type="scientific">Rhizobium leguminosarum bv. trifolii WSM597</name>
    <dbReference type="NCBI Taxonomy" id="754764"/>
    <lineage>
        <taxon>Bacteria</taxon>
        <taxon>Pseudomonadati</taxon>
        <taxon>Pseudomonadota</taxon>
        <taxon>Alphaproteobacteria</taxon>
        <taxon>Hyphomicrobiales</taxon>
        <taxon>Rhizobiaceae</taxon>
        <taxon>Rhizobium/Agrobacterium group</taxon>
        <taxon>Rhizobium</taxon>
    </lineage>
</organism>
<dbReference type="RefSeq" id="WP_003586749.1">
    <property type="nucleotide sequence ID" value="NZ_JH719381.1"/>
</dbReference>
<dbReference type="Pfam" id="PF18906">
    <property type="entry name" value="Phage_tube_2"/>
    <property type="match status" value="1"/>
</dbReference>
<gene>
    <name evidence="1" type="ORF">Rleg9DRAFT_1687</name>
</gene>
<dbReference type="HOGENOM" id="CLU_057993_0_0_5"/>
<accession>J0GZ62</accession>
<dbReference type="InterPro" id="IPR044000">
    <property type="entry name" value="Phage_tube_2"/>
</dbReference>
<dbReference type="Proteomes" id="UP000005092">
    <property type="component" value="Unassembled WGS sequence"/>
</dbReference>
<dbReference type="AlphaFoldDB" id="J0GZ62"/>
<reference evidence="1 2" key="1">
    <citation type="submission" date="2012-02" db="EMBL/GenBank/DDBJ databases">
        <title>Improved High-Quality Draft Sequence of Rhizobium leguminosarum bv. trifolii WSM597.</title>
        <authorList>
            <consortium name="US DOE Joint Genome Institute"/>
            <person name="Lucas S."/>
            <person name="Han J."/>
            <person name="Lapidus A."/>
            <person name="Cheng J.-F."/>
            <person name="Goodwin L."/>
            <person name="Pitluck S."/>
            <person name="Peters L."/>
            <person name="Ovchinnikova G."/>
            <person name="Held B."/>
            <person name="Detter J.C."/>
            <person name="Han C."/>
            <person name="Tapia R."/>
            <person name="Land M."/>
            <person name="Hauser L."/>
            <person name="Kyrpides N."/>
            <person name="Ivanova N."/>
            <person name="Pagani I."/>
            <person name="Brau L."/>
            <person name="Yates R."/>
            <person name="O'Hara G."/>
            <person name="Rui T."/>
            <person name="Howieson J."/>
            <person name="Reeve W."/>
            <person name="Woyke T."/>
        </authorList>
    </citation>
    <scope>NUCLEOTIDE SEQUENCE [LARGE SCALE GENOMIC DNA]</scope>
    <source>
        <strain evidence="1 2">WSM597</strain>
    </source>
</reference>
<dbReference type="EMBL" id="JH719381">
    <property type="protein sequence ID" value="EJB02873.1"/>
    <property type="molecule type" value="Genomic_DNA"/>
</dbReference>
<evidence type="ECO:0000313" key="1">
    <source>
        <dbReference type="EMBL" id="EJB02873.1"/>
    </source>
</evidence>
<sequence length="339" mass="35888">MTVAHGSQTQLAFVKETTPGVIPANPPWQIARYVSEGLTLDKQTVSSDEVRDDRNRTDVTDVGRQVTGPVNTLFSFFTFDDWLAALLCGTWSGSSLKNGVLQKTFAFEKRFEMGVADVFTRYLGCRINTLDLQLNAKQNVTANWGILGVGSPNPAAAAISGSTYAGATTTPVFNAALNVASLSITGITTTPKLQALSIRVNNNLYPVDIVGQYEVYDFGLGIFDVTGSLTAVFESSDLYQAIIDHSDIGISATLSDGLGNSYDISIPKVKLTNGSPVGPGNGRAVVMEVPFTAIFDQTSAATIAITRTFGGINPPVGPPAAPSLDFSSADNSQYIGQVI</sequence>
<name>J0GZ62_RHILT</name>